<gene>
    <name evidence="11" type="primary">aroK</name>
    <name evidence="12" type="ORF">GCM10009749_28090</name>
</gene>
<comment type="cofactor">
    <cofactor evidence="11">
        <name>Mg(2+)</name>
        <dbReference type="ChEBI" id="CHEBI:18420"/>
    </cofactor>
    <text evidence="11">Binds 1 Mg(2+) ion per subunit.</text>
</comment>
<dbReference type="Gene3D" id="3.40.50.300">
    <property type="entry name" value="P-loop containing nucleotide triphosphate hydrolases"/>
    <property type="match status" value="1"/>
</dbReference>
<dbReference type="InterPro" id="IPR027417">
    <property type="entry name" value="P-loop_NTPase"/>
</dbReference>
<evidence type="ECO:0000256" key="11">
    <source>
        <dbReference type="HAMAP-Rule" id="MF_00109"/>
    </source>
</evidence>
<dbReference type="EMBL" id="BAAANJ010000015">
    <property type="protein sequence ID" value="GAA1816673.1"/>
    <property type="molecule type" value="Genomic_DNA"/>
</dbReference>
<evidence type="ECO:0000313" key="13">
    <source>
        <dbReference type="Proteomes" id="UP001500002"/>
    </source>
</evidence>
<evidence type="ECO:0000256" key="6">
    <source>
        <dbReference type="ARBA" id="ARBA00022741"/>
    </source>
</evidence>
<evidence type="ECO:0000256" key="10">
    <source>
        <dbReference type="ARBA" id="ARBA00048567"/>
    </source>
</evidence>
<comment type="similarity">
    <text evidence="2 11">Belongs to the shikimate kinase family.</text>
</comment>
<comment type="subunit">
    <text evidence="11">Monomer.</text>
</comment>
<comment type="subcellular location">
    <subcellularLocation>
        <location evidence="11">Cytoplasm</location>
    </subcellularLocation>
</comment>
<evidence type="ECO:0000256" key="5">
    <source>
        <dbReference type="ARBA" id="ARBA00022679"/>
    </source>
</evidence>
<dbReference type="EC" id="2.7.1.71" evidence="3 11"/>
<dbReference type="GO" id="GO:0016301">
    <property type="term" value="F:kinase activity"/>
    <property type="evidence" value="ECO:0007669"/>
    <property type="project" value="UniProtKB-KW"/>
</dbReference>
<protein>
    <recommendedName>
        <fullName evidence="3 11">Shikimate kinase</fullName>
        <shortName evidence="11">SK</shortName>
        <ecNumber evidence="3 11">2.7.1.71</ecNumber>
    </recommendedName>
</protein>
<evidence type="ECO:0000256" key="2">
    <source>
        <dbReference type="ARBA" id="ARBA00006997"/>
    </source>
</evidence>
<feature type="binding site" evidence="11">
    <location>
        <position position="40"/>
    </location>
    <ligand>
        <name>substrate</name>
    </ligand>
</feature>
<keyword evidence="7 11" id="KW-0418">Kinase</keyword>
<sequence length="171" mass="18624">MPDSARLALPIVLVGPMGAGKSRVGHRLATTVDAPFIDTDLRIVERYGPIDEIFDREGEEYFRIIEREVVAEALREEAVISLGGGAVLHPDTRDDLAGLAVVWLQVSRDAVRPRLQGGNRPLIADGGLDRWSAIAAQRRPLYEAVAGLSIDTSRRSVARIVEAITERFGGT</sequence>
<dbReference type="SUPFAM" id="SSF52540">
    <property type="entry name" value="P-loop containing nucleoside triphosphate hydrolases"/>
    <property type="match status" value="1"/>
</dbReference>
<feature type="binding site" evidence="11">
    <location>
        <position position="22"/>
    </location>
    <ligand>
        <name>Mg(2+)</name>
        <dbReference type="ChEBI" id="CHEBI:18420"/>
    </ligand>
</feature>
<keyword evidence="11" id="KW-0963">Cytoplasm</keyword>
<name>A0ABN2MA42_9MICO</name>
<evidence type="ECO:0000256" key="7">
    <source>
        <dbReference type="ARBA" id="ARBA00022777"/>
    </source>
</evidence>
<dbReference type="PRINTS" id="PR01100">
    <property type="entry name" value="SHIKIMTKNASE"/>
</dbReference>
<dbReference type="PANTHER" id="PTHR21087:SF16">
    <property type="entry name" value="SHIKIMATE KINASE 1, CHLOROPLASTIC"/>
    <property type="match status" value="1"/>
</dbReference>
<dbReference type="Proteomes" id="UP001500002">
    <property type="component" value="Unassembled WGS sequence"/>
</dbReference>
<evidence type="ECO:0000256" key="9">
    <source>
        <dbReference type="ARBA" id="ARBA00023141"/>
    </source>
</evidence>
<feature type="binding site" evidence="11">
    <location>
        <position position="84"/>
    </location>
    <ligand>
        <name>substrate</name>
    </ligand>
</feature>
<feature type="binding site" evidence="11">
    <location>
        <position position="138"/>
    </location>
    <ligand>
        <name>substrate</name>
    </ligand>
</feature>
<keyword evidence="6 11" id="KW-0547">Nucleotide-binding</keyword>
<dbReference type="HAMAP" id="MF_00109">
    <property type="entry name" value="Shikimate_kinase"/>
    <property type="match status" value="1"/>
</dbReference>
<dbReference type="PROSITE" id="PS01128">
    <property type="entry name" value="SHIKIMATE_KINASE"/>
    <property type="match status" value="1"/>
</dbReference>
<evidence type="ECO:0000256" key="3">
    <source>
        <dbReference type="ARBA" id="ARBA00012154"/>
    </source>
</evidence>
<feature type="binding site" evidence="11">
    <location>
        <position position="155"/>
    </location>
    <ligand>
        <name>ATP</name>
        <dbReference type="ChEBI" id="CHEBI:30616"/>
    </ligand>
</feature>
<feature type="binding site" evidence="11">
    <location>
        <position position="63"/>
    </location>
    <ligand>
        <name>substrate</name>
    </ligand>
</feature>
<proteinExistence type="inferred from homology"/>
<evidence type="ECO:0000256" key="1">
    <source>
        <dbReference type="ARBA" id="ARBA00004842"/>
    </source>
</evidence>
<dbReference type="CDD" id="cd00464">
    <property type="entry name" value="SK"/>
    <property type="match status" value="1"/>
</dbReference>
<dbReference type="Pfam" id="PF01202">
    <property type="entry name" value="SKI"/>
    <property type="match status" value="1"/>
</dbReference>
<comment type="function">
    <text evidence="11">Catalyzes the specific phosphorylation of the 3-hydroxyl group of shikimic acid using ATP as a cosubstrate.</text>
</comment>
<keyword evidence="5 11" id="KW-0808">Transferase</keyword>
<reference evidence="12 13" key="1">
    <citation type="journal article" date="2019" name="Int. J. Syst. Evol. Microbiol.">
        <title>The Global Catalogue of Microorganisms (GCM) 10K type strain sequencing project: providing services to taxonomists for standard genome sequencing and annotation.</title>
        <authorList>
            <consortium name="The Broad Institute Genomics Platform"/>
            <consortium name="The Broad Institute Genome Sequencing Center for Infectious Disease"/>
            <person name="Wu L."/>
            <person name="Ma J."/>
        </authorList>
    </citation>
    <scope>NUCLEOTIDE SEQUENCE [LARGE SCALE GENOMIC DNA]</scope>
    <source>
        <strain evidence="12 13">JCM 14322</strain>
    </source>
</reference>
<comment type="pathway">
    <text evidence="1 11">Metabolic intermediate biosynthesis; chorismate biosynthesis; chorismate from D-erythrose 4-phosphate and phosphoenolpyruvate: step 5/7.</text>
</comment>
<dbReference type="InterPro" id="IPR023000">
    <property type="entry name" value="Shikimate_kinase_CS"/>
</dbReference>
<evidence type="ECO:0000256" key="4">
    <source>
        <dbReference type="ARBA" id="ARBA00022605"/>
    </source>
</evidence>
<keyword evidence="11" id="KW-0460">Magnesium</keyword>
<dbReference type="InterPro" id="IPR031322">
    <property type="entry name" value="Shikimate/glucono_kinase"/>
</dbReference>
<accession>A0ABN2MA42</accession>
<evidence type="ECO:0000313" key="12">
    <source>
        <dbReference type="EMBL" id="GAA1816673.1"/>
    </source>
</evidence>
<keyword evidence="13" id="KW-1185">Reference proteome</keyword>
<keyword evidence="8 11" id="KW-0067">ATP-binding</keyword>
<dbReference type="InterPro" id="IPR000623">
    <property type="entry name" value="Shikimate_kinase/TSH1"/>
</dbReference>
<comment type="caution">
    <text evidence="12">The sequence shown here is derived from an EMBL/GenBank/DDBJ whole genome shotgun (WGS) entry which is preliminary data.</text>
</comment>
<keyword evidence="9 11" id="KW-0057">Aromatic amino acid biosynthesis</keyword>
<keyword evidence="4 11" id="KW-0028">Amino-acid biosynthesis</keyword>
<dbReference type="RefSeq" id="WP_344296945.1">
    <property type="nucleotide sequence ID" value="NZ_BAAANJ010000015.1"/>
</dbReference>
<organism evidence="12 13">
    <name type="scientific">Agromyces neolithicus</name>
    <dbReference type="NCBI Taxonomy" id="269420"/>
    <lineage>
        <taxon>Bacteria</taxon>
        <taxon>Bacillati</taxon>
        <taxon>Actinomycetota</taxon>
        <taxon>Actinomycetes</taxon>
        <taxon>Micrococcales</taxon>
        <taxon>Microbacteriaceae</taxon>
        <taxon>Agromyces</taxon>
    </lineage>
</organism>
<evidence type="ECO:0000256" key="8">
    <source>
        <dbReference type="ARBA" id="ARBA00022840"/>
    </source>
</evidence>
<feature type="binding site" evidence="11">
    <location>
        <position position="120"/>
    </location>
    <ligand>
        <name>ATP</name>
        <dbReference type="ChEBI" id="CHEBI:30616"/>
    </ligand>
</feature>
<keyword evidence="11" id="KW-0479">Metal-binding</keyword>
<comment type="catalytic activity">
    <reaction evidence="10 11">
        <text>shikimate + ATP = 3-phosphoshikimate + ADP + H(+)</text>
        <dbReference type="Rhea" id="RHEA:13121"/>
        <dbReference type="ChEBI" id="CHEBI:15378"/>
        <dbReference type="ChEBI" id="CHEBI:30616"/>
        <dbReference type="ChEBI" id="CHEBI:36208"/>
        <dbReference type="ChEBI" id="CHEBI:145989"/>
        <dbReference type="ChEBI" id="CHEBI:456216"/>
        <dbReference type="EC" id="2.7.1.71"/>
    </reaction>
</comment>
<dbReference type="PANTHER" id="PTHR21087">
    <property type="entry name" value="SHIKIMATE KINASE"/>
    <property type="match status" value="1"/>
</dbReference>
<feature type="binding site" evidence="11">
    <location>
        <begin position="18"/>
        <end position="23"/>
    </location>
    <ligand>
        <name>ATP</name>
        <dbReference type="ChEBI" id="CHEBI:30616"/>
    </ligand>
</feature>